<accession>A0ABV1JWJ3</accession>
<comment type="caution">
    <text evidence="8">The sequence shown here is derived from an EMBL/GenBank/DDBJ whole genome shotgun (WGS) entry which is preliminary data.</text>
</comment>
<dbReference type="EMBL" id="JBEDNP010000009">
    <property type="protein sequence ID" value="MEQ3540327.1"/>
    <property type="molecule type" value="Genomic_DNA"/>
</dbReference>
<dbReference type="InterPro" id="IPR050306">
    <property type="entry name" value="PfkB_Carbo_kinase"/>
</dbReference>
<evidence type="ECO:0000256" key="1">
    <source>
        <dbReference type="ARBA" id="ARBA00010688"/>
    </source>
</evidence>
<evidence type="ECO:0000313" key="9">
    <source>
        <dbReference type="Proteomes" id="UP001464923"/>
    </source>
</evidence>
<keyword evidence="9" id="KW-1185">Reference proteome</keyword>
<evidence type="ECO:0000256" key="6">
    <source>
        <dbReference type="RuleBase" id="RU003704"/>
    </source>
</evidence>
<keyword evidence="3" id="KW-0547">Nucleotide-binding</keyword>
<evidence type="ECO:0000256" key="5">
    <source>
        <dbReference type="ARBA" id="ARBA00022840"/>
    </source>
</evidence>
<organism evidence="8 9">
    <name type="scientific">Pseudonocardia tropica</name>
    <dbReference type="NCBI Taxonomy" id="681289"/>
    <lineage>
        <taxon>Bacteria</taxon>
        <taxon>Bacillati</taxon>
        <taxon>Actinomycetota</taxon>
        <taxon>Actinomycetes</taxon>
        <taxon>Pseudonocardiales</taxon>
        <taxon>Pseudonocardiaceae</taxon>
        <taxon>Pseudonocardia</taxon>
    </lineage>
</organism>
<dbReference type="Gene3D" id="3.40.1190.20">
    <property type="match status" value="1"/>
</dbReference>
<keyword evidence="5" id="KW-0067">ATP-binding</keyword>
<dbReference type="RefSeq" id="WP_345646412.1">
    <property type="nucleotide sequence ID" value="NZ_BAABLY010000040.1"/>
</dbReference>
<sequence>MPDTAAGRPPRGVIAVAGEALVDIVPAPAHGYWELAPGGSPANVAVGLSRLDVPARMLARLADDLLGRKLRDHLADNGVDLSHSVEADEPSSLAIVELTADGQASYDFRIAGTADWQWTDDELAGALDDGPAGPVVAVHSGSLALTTAPGHEALRELLASAVDTATVSYDPNFRPLLMGTPEETLSGVHELLGVADVVKVSEEDLGWLHPGRVPGDVVGEWLELGPAVVVVTLGADGVLAGTSSGLHLVLPGRTVEVVDTVGAGDSFSAALLAGLHRRGLLGATARDDLYRIDRPTLEAVLTEAVAASAITCSRHGANPPTRAELDAAV</sequence>
<reference evidence="8 9" key="1">
    <citation type="submission" date="2024-03" db="EMBL/GenBank/DDBJ databases">
        <title>Draft genome sequence of Pseudonocardia tropica JCM 19149.</title>
        <authorList>
            <person name="Butdee W."/>
            <person name="Duangmal K."/>
        </authorList>
    </citation>
    <scope>NUCLEOTIDE SEQUENCE [LARGE SCALE GENOMIC DNA]</scope>
    <source>
        <strain evidence="8 9">JCM 19149</strain>
    </source>
</reference>
<dbReference type="InterPro" id="IPR002173">
    <property type="entry name" value="Carboh/pur_kinase_PfkB_CS"/>
</dbReference>
<dbReference type="InterPro" id="IPR011611">
    <property type="entry name" value="PfkB_dom"/>
</dbReference>
<dbReference type="SUPFAM" id="SSF53613">
    <property type="entry name" value="Ribokinase-like"/>
    <property type="match status" value="1"/>
</dbReference>
<name>A0ABV1JWJ3_9PSEU</name>
<comment type="similarity">
    <text evidence="1 6">Belongs to the carbohydrate kinase PfkB family.</text>
</comment>
<dbReference type="PANTHER" id="PTHR43085">
    <property type="entry name" value="HEXOKINASE FAMILY MEMBER"/>
    <property type="match status" value="1"/>
</dbReference>
<evidence type="ECO:0000259" key="7">
    <source>
        <dbReference type="Pfam" id="PF00294"/>
    </source>
</evidence>
<dbReference type="PRINTS" id="PR00990">
    <property type="entry name" value="RIBOKINASE"/>
</dbReference>
<keyword evidence="4 6" id="KW-0418">Kinase</keyword>
<evidence type="ECO:0000256" key="3">
    <source>
        <dbReference type="ARBA" id="ARBA00022741"/>
    </source>
</evidence>
<gene>
    <name evidence="8" type="ORF">WHI96_16000</name>
</gene>
<dbReference type="InterPro" id="IPR029056">
    <property type="entry name" value="Ribokinase-like"/>
</dbReference>
<dbReference type="Proteomes" id="UP001464923">
    <property type="component" value="Unassembled WGS sequence"/>
</dbReference>
<proteinExistence type="inferred from homology"/>
<dbReference type="EC" id="2.7.1.-" evidence="8"/>
<dbReference type="InterPro" id="IPR002139">
    <property type="entry name" value="Ribo/fructo_kinase"/>
</dbReference>
<evidence type="ECO:0000256" key="2">
    <source>
        <dbReference type="ARBA" id="ARBA00022679"/>
    </source>
</evidence>
<dbReference type="Pfam" id="PF00294">
    <property type="entry name" value="PfkB"/>
    <property type="match status" value="1"/>
</dbReference>
<evidence type="ECO:0000256" key="4">
    <source>
        <dbReference type="ARBA" id="ARBA00022777"/>
    </source>
</evidence>
<dbReference type="CDD" id="cd01167">
    <property type="entry name" value="bac_FRK"/>
    <property type="match status" value="1"/>
</dbReference>
<protein>
    <submittedName>
        <fullName evidence="8">Carbohydrate kinase</fullName>
        <ecNumber evidence="8">2.7.1.-</ecNumber>
    </submittedName>
</protein>
<dbReference type="PANTHER" id="PTHR43085:SF1">
    <property type="entry name" value="PSEUDOURIDINE KINASE-RELATED"/>
    <property type="match status" value="1"/>
</dbReference>
<dbReference type="PROSITE" id="PS00584">
    <property type="entry name" value="PFKB_KINASES_2"/>
    <property type="match status" value="1"/>
</dbReference>
<dbReference type="GO" id="GO:0016301">
    <property type="term" value="F:kinase activity"/>
    <property type="evidence" value="ECO:0007669"/>
    <property type="project" value="UniProtKB-KW"/>
</dbReference>
<keyword evidence="2 6" id="KW-0808">Transferase</keyword>
<evidence type="ECO:0000313" key="8">
    <source>
        <dbReference type="EMBL" id="MEQ3540327.1"/>
    </source>
</evidence>
<feature type="domain" description="Carbohydrate kinase PfkB" evidence="7">
    <location>
        <begin position="31"/>
        <end position="320"/>
    </location>
</feature>